<evidence type="ECO:0000313" key="3">
    <source>
        <dbReference type="Proteomes" id="UP001430172"/>
    </source>
</evidence>
<gene>
    <name evidence="2" type="ORF">JQN70_07780</name>
</gene>
<dbReference type="GO" id="GO:0005524">
    <property type="term" value="F:ATP binding"/>
    <property type="evidence" value="ECO:0007669"/>
    <property type="project" value="UniProtKB-KW"/>
</dbReference>
<evidence type="ECO:0000313" key="2">
    <source>
        <dbReference type="EMBL" id="MBM6400279.1"/>
    </source>
</evidence>
<dbReference type="Gene3D" id="3.30.565.10">
    <property type="entry name" value="Histidine kinase-like ATPase, C-terminal domain"/>
    <property type="match status" value="1"/>
</dbReference>
<feature type="region of interest" description="Disordered" evidence="1">
    <location>
        <begin position="376"/>
        <end position="398"/>
    </location>
</feature>
<keyword evidence="2" id="KW-0547">Nucleotide-binding</keyword>
<reference evidence="2" key="1">
    <citation type="submission" date="2021-02" db="EMBL/GenBank/DDBJ databases">
        <title>Phycicoccus sp. MQZ13P-5T, whole genome shotgun sequence.</title>
        <authorList>
            <person name="Tuo L."/>
        </authorList>
    </citation>
    <scope>NUCLEOTIDE SEQUENCE</scope>
    <source>
        <strain evidence="2">MQZ13P-5</strain>
    </source>
</reference>
<protein>
    <submittedName>
        <fullName evidence="2">ATP-binding protein</fullName>
    </submittedName>
</protein>
<feature type="compositionally biased region" description="Polar residues" evidence="1">
    <location>
        <begin position="384"/>
        <end position="395"/>
    </location>
</feature>
<comment type="caution">
    <text evidence="2">The sequence shown here is derived from an EMBL/GenBank/DDBJ whole genome shotgun (WGS) entry which is preliminary data.</text>
</comment>
<dbReference type="Pfam" id="PF13589">
    <property type="entry name" value="HATPase_c_3"/>
    <property type="match status" value="1"/>
</dbReference>
<dbReference type="InterPro" id="IPR036890">
    <property type="entry name" value="HATPase_C_sf"/>
</dbReference>
<evidence type="ECO:0000256" key="1">
    <source>
        <dbReference type="SAM" id="MobiDB-lite"/>
    </source>
</evidence>
<keyword evidence="3" id="KW-1185">Reference proteome</keyword>
<accession>A0ABS2CK70</accession>
<name>A0ABS2CK70_9MICO</name>
<sequence>MSSRQHVVVAPDTRRMVEGLRDTGYTFNAALADLIDNSIAADATRVSVYLGWTTDRDIILTVADDGHGMTTNGLKDAMRYGAPERPSRSSLGRFGLGLKTASTGFCRRLTVMSRNAGSSPLSAAVWDLDDLVRAGEWNLDLGPADEGEEALWEDSVAELHAIADEEVGAGTVVLWQKVDKLLKTASGAPAKNLDLALSKTEDKLRDHLRLVFQRYLNPNDKRARNVSIAVNGVVLEAWDPFLEGRGGNCVLEKTLKMRPAYSGAEMEEYNISLRAFILPRKDEYSSDETRDYANIGLDRQGIYLYREERMIEGPDWLGTGATETHLNTLRVELSFPAQLDEVMGVGIKKSGVHIDPQLIALLKDLLAPVRREADRLSRKGRATTAESSVSPNSSRPTERTIARLKGNLTVPKVESDSNGAVSLVNNSGQVVLRDGTGKASGIVAIAVDADDLGLNVVRDASLDDGALWEARLARSNIQVAINTGHQWYRKAYLPYAGDNNMVQAIEYLFYALAQAEMNNTDVKAHETFEEFRIEVSRNLKKLVKDLAEPDDD</sequence>
<dbReference type="RefSeq" id="WP_204130757.1">
    <property type="nucleotide sequence ID" value="NZ_JAFDVD010000008.1"/>
</dbReference>
<keyword evidence="2" id="KW-0067">ATP-binding</keyword>
<dbReference type="Proteomes" id="UP001430172">
    <property type="component" value="Unassembled WGS sequence"/>
</dbReference>
<proteinExistence type="predicted"/>
<organism evidence="2 3">
    <name type="scientific">Phycicoccus sonneratiae</name>
    <dbReference type="NCBI Taxonomy" id="2807628"/>
    <lineage>
        <taxon>Bacteria</taxon>
        <taxon>Bacillati</taxon>
        <taxon>Actinomycetota</taxon>
        <taxon>Actinomycetes</taxon>
        <taxon>Micrococcales</taxon>
        <taxon>Intrasporangiaceae</taxon>
        <taxon>Phycicoccus</taxon>
    </lineage>
</organism>
<dbReference type="SUPFAM" id="SSF55874">
    <property type="entry name" value="ATPase domain of HSP90 chaperone/DNA topoisomerase II/histidine kinase"/>
    <property type="match status" value="1"/>
</dbReference>
<dbReference type="EMBL" id="JAFDVD010000008">
    <property type="protein sequence ID" value="MBM6400279.1"/>
    <property type="molecule type" value="Genomic_DNA"/>
</dbReference>